<dbReference type="OrthoDB" id="2449528at2759"/>
<organism evidence="3 4">
    <name type="scientific">Rhizophagus irregularis (strain DAOM 197198w)</name>
    <name type="common">Glomus intraradices</name>
    <dbReference type="NCBI Taxonomy" id="1432141"/>
    <lineage>
        <taxon>Eukaryota</taxon>
        <taxon>Fungi</taxon>
        <taxon>Fungi incertae sedis</taxon>
        <taxon>Mucoromycota</taxon>
        <taxon>Glomeromycotina</taxon>
        <taxon>Glomeromycetes</taxon>
        <taxon>Glomerales</taxon>
        <taxon>Glomeraceae</taxon>
        <taxon>Rhizophagus</taxon>
    </lineage>
</organism>
<feature type="compositionally biased region" description="Polar residues" evidence="1">
    <location>
        <begin position="133"/>
        <end position="150"/>
    </location>
</feature>
<feature type="region of interest" description="Disordered" evidence="1">
    <location>
        <begin position="133"/>
        <end position="250"/>
    </location>
</feature>
<evidence type="ECO:0000313" key="4">
    <source>
        <dbReference type="Proteomes" id="UP000022910"/>
    </source>
</evidence>
<feature type="compositionally biased region" description="Polar residues" evidence="1">
    <location>
        <begin position="157"/>
        <end position="175"/>
    </location>
</feature>
<dbReference type="Pfam" id="PF19259">
    <property type="entry name" value="Ty3_capsid"/>
    <property type="match status" value="1"/>
</dbReference>
<feature type="domain" description="Ty3 transposon capsid-like protein" evidence="2">
    <location>
        <begin position="376"/>
        <end position="503"/>
    </location>
</feature>
<gene>
    <name evidence="3" type="ORF">RirG_181790</name>
</gene>
<dbReference type="AlphaFoldDB" id="A0A015M020"/>
<feature type="compositionally biased region" description="Polar residues" evidence="1">
    <location>
        <begin position="207"/>
        <end position="218"/>
    </location>
</feature>
<dbReference type="PANTHER" id="PTHR33223">
    <property type="entry name" value="CCHC-TYPE DOMAIN-CONTAINING PROTEIN"/>
    <property type="match status" value="1"/>
</dbReference>
<name>A0A015M020_RHIIW</name>
<dbReference type="InterPro" id="IPR045358">
    <property type="entry name" value="Ty3_capsid"/>
</dbReference>
<feature type="compositionally biased region" description="Basic and acidic residues" evidence="1">
    <location>
        <begin position="219"/>
        <end position="235"/>
    </location>
</feature>
<evidence type="ECO:0000313" key="3">
    <source>
        <dbReference type="EMBL" id="EXX60233.1"/>
    </source>
</evidence>
<feature type="compositionally biased region" description="Polar residues" evidence="1">
    <location>
        <begin position="238"/>
        <end position="250"/>
    </location>
</feature>
<dbReference type="PANTHER" id="PTHR33223:SF6">
    <property type="entry name" value="CCHC-TYPE DOMAIN-CONTAINING PROTEIN"/>
    <property type="match status" value="1"/>
</dbReference>
<dbReference type="HOGENOM" id="CLU_549978_0_0_1"/>
<evidence type="ECO:0000256" key="1">
    <source>
        <dbReference type="SAM" id="MobiDB-lite"/>
    </source>
</evidence>
<protein>
    <recommendedName>
        <fullName evidence="2">Ty3 transposon capsid-like protein domain-containing protein</fullName>
    </recommendedName>
</protein>
<feature type="region of interest" description="Disordered" evidence="1">
    <location>
        <begin position="280"/>
        <end position="314"/>
    </location>
</feature>
<keyword evidence="4" id="KW-1185">Reference proteome</keyword>
<sequence>MNKEFQYLQQIFQHIEDHNQGKQDLIEDLSCADCYPEDQNLGLLENPRFREFWQFVISPRYPDSVFTQNTIRIFRKLQRQRDIQEAYKLIQELVQTIRYIVIPAFDTLVETIQFYWEVTDRFNNWEAYYSEQSSDTASNTSKMSGKVNQNKTDKNNESSGSEQQFGGTEPTTSIQDKAWQDQRNEEGENEEAESIISHDTVLKNGEDSSFSQIGINDTSNDHIYDPKKEMKEKQKAKTSSSSNKWSTEPYSTYKPYPGTGSSSNLKSFVTVKPFQGSFGSPSIRTSTLKTSRQNDLLDFSSNNLQDDEEPEEQTPINEAEQNKIMFQFFQQAQKFYAKGVEPRESRLVDFPVFKGGNQDPVEWIEAFSRACVANRVSEERAIVLVASYLKGTALTWYNRQNIIFWENDNSPQRSFTHLFKDHFCNPFRISQWKHQLRNRKQKQGETIEEYIAAITELWKRVDPTDRRMELDKIHEFIEGLRPEFIVPVQSAMPQTVEEAMEKA</sequence>
<comment type="caution">
    <text evidence="3">The sequence shown here is derived from an EMBL/GenBank/DDBJ whole genome shotgun (WGS) entry which is preliminary data.</text>
</comment>
<proteinExistence type="predicted"/>
<dbReference type="EMBL" id="JEMT01025988">
    <property type="protein sequence ID" value="EXX60233.1"/>
    <property type="molecule type" value="Genomic_DNA"/>
</dbReference>
<evidence type="ECO:0000259" key="2">
    <source>
        <dbReference type="Pfam" id="PF19259"/>
    </source>
</evidence>
<dbReference type="Proteomes" id="UP000022910">
    <property type="component" value="Unassembled WGS sequence"/>
</dbReference>
<accession>A0A015M020</accession>
<reference evidence="3 4" key="1">
    <citation type="submission" date="2014-02" db="EMBL/GenBank/DDBJ databases">
        <title>Single nucleus genome sequencing reveals high similarity among nuclei of an endomycorrhizal fungus.</title>
        <authorList>
            <person name="Lin K."/>
            <person name="Geurts R."/>
            <person name="Zhang Z."/>
            <person name="Limpens E."/>
            <person name="Saunders D.G."/>
            <person name="Mu D."/>
            <person name="Pang E."/>
            <person name="Cao H."/>
            <person name="Cha H."/>
            <person name="Lin T."/>
            <person name="Zhou Q."/>
            <person name="Shang Y."/>
            <person name="Li Y."/>
            <person name="Ivanov S."/>
            <person name="Sharma T."/>
            <person name="Velzen R.V."/>
            <person name="Ruijter N.D."/>
            <person name="Aanen D.K."/>
            <person name="Win J."/>
            <person name="Kamoun S."/>
            <person name="Bisseling T."/>
            <person name="Huang S."/>
        </authorList>
    </citation>
    <scope>NUCLEOTIDE SEQUENCE [LARGE SCALE GENOMIC DNA]</scope>
    <source>
        <strain evidence="4">DAOM197198w</strain>
    </source>
</reference>
<feature type="compositionally biased region" description="Polar residues" evidence="1">
    <location>
        <begin position="280"/>
        <end position="304"/>
    </location>
</feature>